<organism evidence="3 4">
    <name type="scientific">Virgisporangium aliadipatigenens</name>
    <dbReference type="NCBI Taxonomy" id="741659"/>
    <lineage>
        <taxon>Bacteria</taxon>
        <taxon>Bacillati</taxon>
        <taxon>Actinomycetota</taxon>
        <taxon>Actinomycetes</taxon>
        <taxon>Micromonosporales</taxon>
        <taxon>Micromonosporaceae</taxon>
        <taxon>Virgisporangium</taxon>
    </lineage>
</organism>
<feature type="region of interest" description="Disordered" evidence="1">
    <location>
        <begin position="343"/>
        <end position="442"/>
    </location>
</feature>
<feature type="compositionally biased region" description="Gly residues" evidence="1">
    <location>
        <begin position="388"/>
        <end position="417"/>
    </location>
</feature>
<accession>A0A8J3YFP8</accession>
<feature type="compositionally biased region" description="Gly residues" evidence="1">
    <location>
        <begin position="343"/>
        <end position="381"/>
    </location>
</feature>
<feature type="compositionally biased region" description="Low complexity" evidence="1">
    <location>
        <begin position="174"/>
        <end position="190"/>
    </location>
</feature>
<feature type="compositionally biased region" description="Basic and acidic residues" evidence="1">
    <location>
        <begin position="591"/>
        <end position="613"/>
    </location>
</feature>
<proteinExistence type="predicted"/>
<feature type="compositionally biased region" description="Gly residues" evidence="1">
    <location>
        <begin position="428"/>
        <end position="442"/>
    </location>
</feature>
<dbReference type="Proteomes" id="UP000619260">
    <property type="component" value="Unassembled WGS sequence"/>
</dbReference>
<dbReference type="EMBL" id="BOPF01000001">
    <property type="protein sequence ID" value="GIJ43220.1"/>
    <property type="molecule type" value="Genomic_DNA"/>
</dbReference>
<feature type="region of interest" description="Disordered" evidence="1">
    <location>
        <begin position="242"/>
        <end position="312"/>
    </location>
</feature>
<keyword evidence="4" id="KW-1185">Reference proteome</keyword>
<evidence type="ECO:0000256" key="1">
    <source>
        <dbReference type="SAM" id="MobiDB-lite"/>
    </source>
</evidence>
<feature type="region of interest" description="Disordered" evidence="1">
    <location>
        <begin position="534"/>
        <end position="579"/>
    </location>
</feature>
<dbReference type="Pfam" id="PF13699">
    <property type="entry name" value="eCIS_core"/>
    <property type="match status" value="1"/>
</dbReference>
<evidence type="ECO:0000313" key="3">
    <source>
        <dbReference type="EMBL" id="GIJ43220.1"/>
    </source>
</evidence>
<feature type="region of interest" description="Disordered" evidence="1">
    <location>
        <begin position="591"/>
        <end position="667"/>
    </location>
</feature>
<sequence length="941" mass="89309">MRRLIGRRLPLAAPPPADAGFVASTHRASRQVAADVVGGLPTLLPFPLLTRLRRAELGRRAATAARRYTVDSGAAPGGVARRPIGRAEPTVAALISAPPAGPVIRPDAVPGVRPAFVALDPSRRFPWGNGDSRPTAAGNAPARGGKASARPAPASGAAGVTYGGSRSGSGGSGAPSTRGTSPATRTSSSAAGSLAARGAFVAPAALVGAPPVGPEVRPGAVPGVLAPHGLFGLGRAAPTLPSSTVDGHGAGLSSGRAPGQTARDGLVAPGGRAGDGTRGSGRSANDARGSGNGGSAGSIGRGSGGRGAGSAGFRGAGSGGSYGSGLSADARVGGFGPRGFNGARGSGVGTSGSGAAGGSGSGSGGARGSGSGGAGMRGSGSGTDFSGSGSGGARGSGGSGVGGARGAGSDGGFGGSGAARDVASRGAHGTGPGGAHGTGPGGFAAAGAGSGGAGLGRGGAGLGAGGVGSRGGVLPTSGAAAPGANGPGAVSADRVGMLRTMGAGSLAAALAGGIAAARSAAGHAAAGSTAAAPSTAGRTHAAGSGAASGSASAAGRGAAAGTATGAGAGTVHSGHSPGTVARQITRSRDEYARPTADPHHGHDHGAHGHESLAKRPATGPTVSSPVAAGDMRVLGGAAMPPGNTPDPAGAVQRTPPPPSIIGTPVQRWSEAVKRRPLEAPRELPAAFQAMARSISGRAYAPRYTTGPATRAALSAAGALGATSGGVVHLPSHPNARNASVLAHELTHTRQSVRRPRFFLSRLTGAVDDDERAALHAGHSHAQGLIGSATQQVQETGAGIVGQLPVAGASMGRVNEVATNAANQAIADANGAVDGALGSAQSAVDGAVGGAQDWFTGVSGQASGYAQQASGYAQQAFDNTNNAVNGAQGAVAGALPSVPGAAPNNTPGGQAEPVDPDRIVEMVEERLLRELERRGGRWNGVF</sequence>
<feature type="compositionally biased region" description="Low complexity" evidence="1">
    <location>
        <begin position="534"/>
        <end position="576"/>
    </location>
</feature>
<dbReference type="AlphaFoldDB" id="A0A8J3YFP8"/>
<feature type="region of interest" description="Disordered" evidence="1">
    <location>
        <begin position="894"/>
        <end position="913"/>
    </location>
</feature>
<feature type="compositionally biased region" description="Low complexity" evidence="1">
    <location>
        <begin position="140"/>
        <end position="159"/>
    </location>
</feature>
<protein>
    <recommendedName>
        <fullName evidence="2">eCIS core domain-containing protein</fullName>
    </recommendedName>
</protein>
<dbReference type="InterPro" id="IPR025295">
    <property type="entry name" value="eCIS_core_dom"/>
</dbReference>
<feature type="compositionally biased region" description="Gly residues" evidence="1">
    <location>
        <begin position="290"/>
        <end position="312"/>
    </location>
</feature>
<evidence type="ECO:0000259" key="2">
    <source>
        <dbReference type="Pfam" id="PF13699"/>
    </source>
</evidence>
<feature type="compositionally biased region" description="Gly residues" evidence="1">
    <location>
        <begin position="161"/>
        <end position="173"/>
    </location>
</feature>
<comment type="caution">
    <text evidence="3">The sequence shown here is derived from an EMBL/GenBank/DDBJ whole genome shotgun (WGS) entry which is preliminary data.</text>
</comment>
<feature type="domain" description="eCIS core" evidence="2">
    <location>
        <begin position="690"/>
        <end position="751"/>
    </location>
</feature>
<gene>
    <name evidence="3" type="ORF">Val02_01060</name>
</gene>
<evidence type="ECO:0000313" key="4">
    <source>
        <dbReference type="Proteomes" id="UP000619260"/>
    </source>
</evidence>
<feature type="compositionally biased region" description="Low complexity" evidence="1">
    <location>
        <begin position="280"/>
        <end position="289"/>
    </location>
</feature>
<feature type="region of interest" description="Disordered" evidence="1">
    <location>
        <begin position="122"/>
        <end position="190"/>
    </location>
</feature>
<name>A0A8J3YFP8_9ACTN</name>
<reference evidence="3" key="1">
    <citation type="submission" date="2021-01" db="EMBL/GenBank/DDBJ databases">
        <title>Whole genome shotgun sequence of Virgisporangium aliadipatigenens NBRC 105644.</title>
        <authorList>
            <person name="Komaki H."/>
            <person name="Tamura T."/>
        </authorList>
    </citation>
    <scope>NUCLEOTIDE SEQUENCE</scope>
    <source>
        <strain evidence="3">NBRC 105644</strain>
    </source>
</reference>